<feature type="transmembrane region" description="Helical" evidence="1">
    <location>
        <begin position="308"/>
        <end position="326"/>
    </location>
</feature>
<comment type="caution">
    <text evidence="2">The sequence shown here is derived from an EMBL/GenBank/DDBJ whole genome shotgun (WGS) entry which is preliminary data.</text>
</comment>
<proteinExistence type="predicted"/>
<dbReference type="InterPro" id="IPR036259">
    <property type="entry name" value="MFS_trans_sf"/>
</dbReference>
<reference evidence="2" key="2">
    <citation type="submission" date="2021-04" db="EMBL/GenBank/DDBJ databases">
        <authorList>
            <person name="Gilroy R."/>
        </authorList>
    </citation>
    <scope>NUCLEOTIDE SEQUENCE</scope>
    <source>
        <strain evidence="2">B5-657</strain>
    </source>
</reference>
<evidence type="ECO:0000313" key="2">
    <source>
        <dbReference type="EMBL" id="MBU3804013.1"/>
    </source>
</evidence>
<feature type="transmembrane region" description="Helical" evidence="1">
    <location>
        <begin position="388"/>
        <end position="405"/>
    </location>
</feature>
<feature type="transmembrane region" description="Helical" evidence="1">
    <location>
        <begin position="417"/>
        <end position="440"/>
    </location>
</feature>
<dbReference type="GO" id="GO:0008643">
    <property type="term" value="P:carbohydrate transport"/>
    <property type="evidence" value="ECO:0007669"/>
    <property type="project" value="InterPro"/>
</dbReference>
<dbReference type="PANTHER" id="PTHR11328:SF24">
    <property type="entry name" value="MAJOR FACILITATOR SUPERFAMILY (MFS) PROFILE DOMAIN-CONTAINING PROTEIN"/>
    <property type="match status" value="1"/>
</dbReference>
<organism evidence="2 3">
    <name type="scientific">Candidatus Cellulosilyticum pullistercoris</name>
    <dbReference type="NCBI Taxonomy" id="2838521"/>
    <lineage>
        <taxon>Bacteria</taxon>
        <taxon>Bacillati</taxon>
        <taxon>Bacillota</taxon>
        <taxon>Clostridia</taxon>
        <taxon>Lachnospirales</taxon>
        <taxon>Cellulosilyticaceae</taxon>
        <taxon>Cellulosilyticum</taxon>
    </lineage>
</organism>
<dbReference type="Proteomes" id="UP000824229">
    <property type="component" value="Unassembled WGS sequence"/>
</dbReference>
<feature type="transmembrane region" description="Helical" evidence="1">
    <location>
        <begin position="85"/>
        <end position="105"/>
    </location>
</feature>
<dbReference type="SUPFAM" id="SSF103473">
    <property type="entry name" value="MFS general substrate transporter"/>
    <property type="match status" value="1"/>
</dbReference>
<dbReference type="InterPro" id="IPR039672">
    <property type="entry name" value="MFS_2"/>
</dbReference>
<gene>
    <name evidence="2" type="ORF">H9872_04560</name>
</gene>
<dbReference type="Pfam" id="PF13347">
    <property type="entry name" value="MFS_2"/>
    <property type="match status" value="1"/>
</dbReference>
<dbReference type="NCBIfam" id="TIGR00792">
    <property type="entry name" value="gph"/>
    <property type="match status" value="1"/>
</dbReference>
<feature type="transmembrane region" description="Helical" evidence="1">
    <location>
        <begin position="332"/>
        <end position="356"/>
    </location>
</feature>
<accession>A0A9E2KCE8</accession>
<dbReference type="GO" id="GO:0005886">
    <property type="term" value="C:plasma membrane"/>
    <property type="evidence" value="ECO:0007669"/>
    <property type="project" value="TreeGrafter"/>
</dbReference>
<keyword evidence="1" id="KW-0812">Transmembrane</keyword>
<evidence type="ECO:0000313" key="3">
    <source>
        <dbReference type="Proteomes" id="UP000824229"/>
    </source>
</evidence>
<dbReference type="AlphaFoldDB" id="A0A9E2KCE8"/>
<sequence length="461" mass="51276">MDNKKVRPFGFKDKISYMIGNMGNDLMFFLSSMYLLKFYTDVMGVSAGIVGAMMMVSRFADAFTDIAMGQIVDRAPTRAKGKFAPFIRMVAGPVTVSSFLMYAIWFKDMGMGFKIFWMFFTYLLWGTVCYTAINIPYGSMASAISDDPKERAELSNWRTIGTQIVLILISVVLPTFIYYTNEAGQTILSGKYVTIAAAILSIASFIAYMICYHMTTERVKFESKHEKFNLGQLLKSLITNKALIGIVLVSLLALLAQLAYTNMQSYIYPNYFGSITAISMTNLLGIVITLVCATFVVPLSTKFGRKNLAMFSAIIQGASFIILYFIHTDNVWVWTVIYEIGYIGQGIFSLITWAMLADVIDDTEVVQGERSDGTIYSIYSFARKCGQGLSSGLAGGMLTMIGYKATTAFDPEVVNGIYDITCLVPAASYIVLTLVVIFLYPLSKKRVEANTAELRRRREAA</sequence>
<feature type="transmembrane region" description="Helical" evidence="1">
    <location>
        <begin position="192"/>
        <end position="211"/>
    </location>
</feature>
<reference evidence="2" key="1">
    <citation type="journal article" date="2021" name="PeerJ">
        <title>Extensive microbial diversity within the chicken gut microbiome revealed by metagenomics and culture.</title>
        <authorList>
            <person name="Gilroy R."/>
            <person name="Ravi A."/>
            <person name="Getino M."/>
            <person name="Pursley I."/>
            <person name="Horton D.L."/>
            <person name="Alikhan N.F."/>
            <person name="Baker D."/>
            <person name="Gharbi K."/>
            <person name="Hall N."/>
            <person name="Watson M."/>
            <person name="Adriaenssens E.M."/>
            <person name="Foster-Nyarko E."/>
            <person name="Jarju S."/>
            <person name="Secka A."/>
            <person name="Antonio M."/>
            <person name="Oren A."/>
            <person name="Chaudhuri R.R."/>
            <person name="La Ragione R."/>
            <person name="Hildebrand F."/>
            <person name="Pallen M.J."/>
        </authorList>
    </citation>
    <scope>NUCLEOTIDE SEQUENCE</scope>
    <source>
        <strain evidence="2">B5-657</strain>
    </source>
</reference>
<keyword evidence="1" id="KW-0472">Membrane</keyword>
<protein>
    <submittedName>
        <fullName evidence="2">Glycoside-pentoside-hexuronide (GPH):cation symporter</fullName>
    </submittedName>
</protein>
<dbReference type="PANTHER" id="PTHR11328">
    <property type="entry name" value="MAJOR FACILITATOR SUPERFAMILY DOMAIN-CONTAINING PROTEIN"/>
    <property type="match status" value="1"/>
</dbReference>
<feature type="transmembrane region" description="Helical" evidence="1">
    <location>
        <begin position="160"/>
        <end position="180"/>
    </location>
</feature>
<feature type="transmembrane region" description="Helical" evidence="1">
    <location>
        <begin position="42"/>
        <end position="64"/>
    </location>
</feature>
<keyword evidence="1" id="KW-1133">Transmembrane helix</keyword>
<feature type="transmembrane region" description="Helical" evidence="1">
    <location>
        <begin position="117"/>
        <end position="139"/>
    </location>
</feature>
<dbReference type="Gene3D" id="1.20.1250.20">
    <property type="entry name" value="MFS general substrate transporter like domains"/>
    <property type="match status" value="2"/>
</dbReference>
<name>A0A9E2KCE8_9FIRM</name>
<dbReference type="EMBL" id="JAHLFQ010000098">
    <property type="protein sequence ID" value="MBU3804013.1"/>
    <property type="molecule type" value="Genomic_DNA"/>
</dbReference>
<feature type="transmembrane region" description="Helical" evidence="1">
    <location>
        <begin position="272"/>
        <end position="296"/>
    </location>
</feature>
<dbReference type="GO" id="GO:0015293">
    <property type="term" value="F:symporter activity"/>
    <property type="evidence" value="ECO:0007669"/>
    <property type="project" value="InterPro"/>
</dbReference>
<feature type="transmembrane region" description="Helical" evidence="1">
    <location>
        <begin position="242"/>
        <end position="260"/>
    </location>
</feature>
<evidence type="ECO:0000256" key="1">
    <source>
        <dbReference type="SAM" id="Phobius"/>
    </source>
</evidence>
<dbReference type="InterPro" id="IPR001927">
    <property type="entry name" value="Na/Gal_symport"/>
</dbReference>
<dbReference type="CDD" id="cd17332">
    <property type="entry name" value="MFS_MelB_like"/>
    <property type="match status" value="1"/>
</dbReference>
<dbReference type="GO" id="GO:0006814">
    <property type="term" value="P:sodium ion transport"/>
    <property type="evidence" value="ECO:0007669"/>
    <property type="project" value="InterPro"/>
</dbReference>